<sequence>MAEKLALRTAPLAALLLAISVTAMPAGLGANDRRQVDDVRVDDATGQVKLLLVIDRPLEDGLTKPSAQRKLRGYRQWLDDPKFTTNFPQAKRDKAPLVLLVHLPPKNELGRSVLSQIEVYARELGFAPELQLAAVKDPPR</sequence>
<comment type="caution">
    <text evidence="2">The sequence shown here is derived from an EMBL/GenBank/DDBJ whole genome shotgun (WGS) entry which is preliminary data.</text>
</comment>
<dbReference type="RefSeq" id="WP_231011212.1">
    <property type="nucleotide sequence ID" value="NZ_BAAAEW010000006.1"/>
</dbReference>
<proteinExistence type="predicted"/>
<protein>
    <submittedName>
        <fullName evidence="2">Uncharacterized protein</fullName>
    </submittedName>
</protein>
<dbReference type="EMBL" id="BAAAEW010000006">
    <property type="protein sequence ID" value="GAA0746564.1"/>
    <property type="molecule type" value="Genomic_DNA"/>
</dbReference>
<accession>A0ABN1JTU7</accession>
<feature type="chain" id="PRO_5045547084" evidence="1">
    <location>
        <begin position="26"/>
        <end position="140"/>
    </location>
</feature>
<evidence type="ECO:0000313" key="2">
    <source>
        <dbReference type="EMBL" id="GAA0746564.1"/>
    </source>
</evidence>
<reference evidence="2 3" key="1">
    <citation type="journal article" date="2019" name="Int. J. Syst. Evol. Microbiol.">
        <title>The Global Catalogue of Microorganisms (GCM) 10K type strain sequencing project: providing services to taxonomists for standard genome sequencing and annotation.</title>
        <authorList>
            <consortium name="The Broad Institute Genomics Platform"/>
            <consortium name="The Broad Institute Genome Sequencing Center for Infectious Disease"/>
            <person name="Wu L."/>
            <person name="Ma J."/>
        </authorList>
    </citation>
    <scope>NUCLEOTIDE SEQUENCE [LARGE SCALE GENOMIC DNA]</scope>
    <source>
        <strain evidence="2 3">JCM 15503</strain>
    </source>
</reference>
<evidence type="ECO:0000256" key="1">
    <source>
        <dbReference type="SAM" id="SignalP"/>
    </source>
</evidence>
<keyword evidence="1" id="KW-0732">Signal</keyword>
<organism evidence="2 3">
    <name type="scientific">Ideonella azotifigens</name>
    <dbReference type="NCBI Taxonomy" id="513160"/>
    <lineage>
        <taxon>Bacteria</taxon>
        <taxon>Pseudomonadati</taxon>
        <taxon>Pseudomonadota</taxon>
        <taxon>Betaproteobacteria</taxon>
        <taxon>Burkholderiales</taxon>
        <taxon>Sphaerotilaceae</taxon>
        <taxon>Ideonella</taxon>
    </lineage>
</organism>
<feature type="signal peptide" evidence="1">
    <location>
        <begin position="1"/>
        <end position="25"/>
    </location>
</feature>
<gene>
    <name evidence="2" type="ORF">GCM10009107_14230</name>
</gene>
<evidence type="ECO:0000313" key="3">
    <source>
        <dbReference type="Proteomes" id="UP001500279"/>
    </source>
</evidence>
<name>A0ABN1JTU7_9BURK</name>
<dbReference type="Proteomes" id="UP001500279">
    <property type="component" value="Unassembled WGS sequence"/>
</dbReference>
<keyword evidence="3" id="KW-1185">Reference proteome</keyword>